<dbReference type="PRINTS" id="PR00625">
    <property type="entry name" value="JDOMAIN"/>
</dbReference>
<dbReference type="InterPro" id="IPR050817">
    <property type="entry name" value="DjlA_DnaK_co-chaperone"/>
</dbReference>
<sequence length="178" mass="19822">MSNPSEVVVVSVPVDGERVLPDASWLEWMTAILFSVLAWQVALTCAVLIWAFPGDDQRRHRYSTKTSAFVVKFARCGRIYMIAFAVIYAVLIPAAVLAARAANADVDADAISNARTVMQVGPRASQQQIKSQYRKLMLIHHPDKNPDDMPNATKTSQQITEAYRILTGQERPVRPPAW</sequence>
<proteinExistence type="predicted"/>
<keyword evidence="3" id="KW-0496">Mitochondrion</keyword>
<keyword evidence="1" id="KW-0472">Membrane</keyword>
<keyword evidence="1" id="KW-0812">Transmembrane</keyword>
<evidence type="ECO:0000259" key="2">
    <source>
        <dbReference type="PROSITE" id="PS50076"/>
    </source>
</evidence>
<dbReference type="InterPro" id="IPR001623">
    <property type="entry name" value="DnaJ_domain"/>
</dbReference>
<evidence type="ECO:0000256" key="1">
    <source>
        <dbReference type="SAM" id="Phobius"/>
    </source>
</evidence>
<feature type="transmembrane region" description="Helical" evidence="1">
    <location>
        <begin position="28"/>
        <end position="52"/>
    </location>
</feature>
<feature type="domain" description="J" evidence="2">
    <location>
        <begin position="113"/>
        <end position="171"/>
    </location>
</feature>
<evidence type="ECO:0000313" key="3">
    <source>
        <dbReference type="EMBL" id="SPQ98371.1"/>
    </source>
</evidence>
<dbReference type="CDD" id="cd06257">
    <property type="entry name" value="DnaJ"/>
    <property type="match status" value="1"/>
</dbReference>
<accession>A0A3P3YDW2</accession>
<keyword evidence="1" id="KW-1133">Transmembrane helix</keyword>
<dbReference type="SUPFAM" id="SSF46565">
    <property type="entry name" value="Chaperone J-domain"/>
    <property type="match status" value="1"/>
</dbReference>
<geneLocation type="mitochondrion" evidence="3"/>
<dbReference type="AlphaFoldDB" id="A0A3P3YDW2"/>
<feature type="transmembrane region" description="Helical" evidence="1">
    <location>
        <begin position="79"/>
        <end position="99"/>
    </location>
</feature>
<dbReference type="Proteomes" id="UP000290189">
    <property type="component" value="Unassembled WGS sequence"/>
</dbReference>
<dbReference type="InterPro" id="IPR036869">
    <property type="entry name" value="J_dom_sf"/>
</dbReference>
<evidence type="ECO:0000313" key="4">
    <source>
        <dbReference type="Proteomes" id="UP000290189"/>
    </source>
</evidence>
<dbReference type="EMBL" id="OVEO01000009">
    <property type="protein sequence ID" value="SPQ98371.1"/>
    <property type="molecule type" value="Genomic_DNA"/>
</dbReference>
<dbReference type="PANTHER" id="PTHR24074">
    <property type="entry name" value="CO-CHAPERONE PROTEIN DJLA"/>
    <property type="match status" value="1"/>
</dbReference>
<dbReference type="SMART" id="SM00271">
    <property type="entry name" value="DnaJ"/>
    <property type="match status" value="1"/>
</dbReference>
<dbReference type="PROSITE" id="PS50076">
    <property type="entry name" value="DNAJ_2"/>
    <property type="match status" value="1"/>
</dbReference>
<organism evidence="3 4">
    <name type="scientific">Plasmodiophora brassicae</name>
    <name type="common">Clubroot disease agent</name>
    <dbReference type="NCBI Taxonomy" id="37360"/>
    <lineage>
        <taxon>Eukaryota</taxon>
        <taxon>Sar</taxon>
        <taxon>Rhizaria</taxon>
        <taxon>Endomyxa</taxon>
        <taxon>Phytomyxea</taxon>
        <taxon>Plasmodiophorida</taxon>
        <taxon>Plasmodiophoridae</taxon>
        <taxon>Plasmodiophora</taxon>
    </lineage>
</organism>
<protein>
    <recommendedName>
        <fullName evidence="2">J domain-containing protein</fullName>
    </recommendedName>
</protein>
<gene>
    <name evidence="3" type="ORF">PLBR_LOCUS5586</name>
</gene>
<dbReference type="Pfam" id="PF00226">
    <property type="entry name" value="DnaJ"/>
    <property type="match status" value="1"/>
</dbReference>
<dbReference type="Gene3D" id="1.10.287.110">
    <property type="entry name" value="DnaJ domain"/>
    <property type="match status" value="1"/>
</dbReference>
<reference evidence="3 4" key="1">
    <citation type="submission" date="2018-03" db="EMBL/GenBank/DDBJ databases">
        <authorList>
            <person name="Fogelqvist J."/>
        </authorList>
    </citation>
    <scope>NUCLEOTIDE SEQUENCE [LARGE SCALE GENOMIC DNA]</scope>
</reference>
<name>A0A3P3YDW2_PLABS</name>